<dbReference type="PROSITE" id="PS51077">
    <property type="entry name" value="HTH_ICLR"/>
    <property type="match status" value="1"/>
</dbReference>
<dbReference type="SUPFAM" id="SSF46785">
    <property type="entry name" value="Winged helix' DNA-binding domain"/>
    <property type="match status" value="1"/>
</dbReference>
<dbReference type="InterPro" id="IPR011991">
    <property type="entry name" value="ArsR-like_HTH"/>
</dbReference>
<evidence type="ECO:0000256" key="4">
    <source>
        <dbReference type="ARBA" id="ARBA00040379"/>
    </source>
</evidence>
<accession>A0A1M4UQ11</accession>
<keyword evidence="2" id="KW-0238">DNA-binding</keyword>
<dbReference type="GO" id="GO:0003700">
    <property type="term" value="F:DNA-binding transcription factor activity"/>
    <property type="evidence" value="ECO:0007669"/>
    <property type="project" value="TreeGrafter"/>
</dbReference>
<dbReference type="STRING" id="1121942.SAMN02745148_00719"/>
<keyword evidence="3" id="KW-0804">Transcription</keyword>
<reference evidence="8 9" key="1">
    <citation type="submission" date="2016-11" db="EMBL/GenBank/DDBJ databases">
        <authorList>
            <person name="Jaros S."/>
            <person name="Januszkiewicz K."/>
            <person name="Wedrychowicz H."/>
        </authorList>
    </citation>
    <scope>NUCLEOTIDE SEQUENCE [LARGE SCALE GENOMIC DNA]</scope>
    <source>
        <strain evidence="8 9">DSM 19980</strain>
    </source>
</reference>
<dbReference type="Gene3D" id="3.30.450.40">
    <property type="match status" value="1"/>
</dbReference>
<dbReference type="PROSITE" id="PS51078">
    <property type="entry name" value="ICLR_ED"/>
    <property type="match status" value="1"/>
</dbReference>
<dbReference type="Proteomes" id="UP000184346">
    <property type="component" value="Unassembled WGS sequence"/>
</dbReference>
<evidence type="ECO:0000256" key="5">
    <source>
        <dbReference type="ARBA" id="ARBA00042627"/>
    </source>
</evidence>
<dbReference type="OrthoDB" id="9807558at2"/>
<dbReference type="Pfam" id="PF01614">
    <property type="entry name" value="IclR_C"/>
    <property type="match status" value="1"/>
</dbReference>
<dbReference type="InterPro" id="IPR029016">
    <property type="entry name" value="GAF-like_dom_sf"/>
</dbReference>
<dbReference type="Gene3D" id="1.10.10.10">
    <property type="entry name" value="Winged helix-like DNA-binding domain superfamily/Winged helix DNA-binding domain"/>
    <property type="match status" value="1"/>
</dbReference>
<dbReference type="SUPFAM" id="SSF55781">
    <property type="entry name" value="GAF domain-like"/>
    <property type="match status" value="1"/>
</dbReference>
<evidence type="ECO:0000259" key="6">
    <source>
        <dbReference type="PROSITE" id="PS51077"/>
    </source>
</evidence>
<dbReference type="InterPro" id="IPR036390">
    <property type="entry name" value="WH_DNA-bd_sf"/>
</dbReference>
<evidence type="ECO:0000256" key="3">
    <source>
        <dbReference type="ARBA" id="ARBA00023163"/>
    </source>
</evidence>
<keyword evidence="1" id="KW-0805">Transcription regulation</keyword>
<evidence type="ECO:0000256" key="2">
    <source>
        <dbReference type="ARBA" id="ARBA00023125"/>
    </source>
</evidence>
<dbReference type="InterPro" id="IPR050707">
    <property type="entry name" value="HTH_MetabolicPath_Reg"/>
</dbReference>
<dbReference type="InterPro" id="IPR014757">
    <property type="entry name" value="Tscrpt_reg_IclR_C"/>
</dbReference>
<keyword evidence="9" id="KW-1185">Reference proteome</keyword>
<proteinExistence type="predicted"/>
<evidence type="ECO:0000256" key="1">
    <source>
        <dbReference type="ARBA" id="ARBA00023015"/>
    </source>
</evidence>
<dbReference type="CDD" id="cd00090">
    <property type="entry name" value="HTH_ARSR"/>
    <property type="match status" value="1"/>
</dbReference>
<evidence type="ECO:0000313" key="8">
    <source>
        <dbReference type="EMBL" id="SHE58738.1"/>
    </source>
</evidence>
<feature type="domain" description="IclR-ED" evidence="7">
    <location>
        <begin position="69"/>
        <end position="252"/>
    </location>
</feature>
<dbReference type="Pfam" id="PF09339">
    <property type="entry name" value="HTH_IclR"/>
    <property type="match status" value="1"/>
</dbReference>
<dbReference type="EMBL" id="FQUJ01000003">
    <property type="protein sequence ID" value="SHE58738.1"/>
    <property type="molecule type" value="Genomic_DNA"/>
</dbReference>
<evidence type="ECO:0000313" key="9">
    <source>
        <dbReference type="Proteomes" id="UP000184346"/>
    </source>
</evidence>
<name>A0A1M4UQ11_9GAMM</name>
<dbReference type="InterPro" id="IPR005471">
    <property type="entry name" value="Tscrpt_reg_IclR_N"/>
</dbReference>
<dbReference type="InterPro" id="IPR036388">
    <property type="entry name" value="WH-like_DNA-bd_sf"/>
</dbReference>
<gene>
    <name evidence="8" type="ORF">SAMN02745148_00719</name>
</gene>
<organism evidence="8 9">
    <name type="scientific">Modicisalibacter ilicicola DSM 19980</name>
    <dbReference type="NCBI Taxonomy" id="1121942"/>
    <lineage>
        <taxon>Bacteria</taxon>
        <taxon>Pseudomonadati</taxon>
        <taxon>Pseudomonadota</taxon>
        <taxon>Gammaproteobacteria</taxon>
        <taxon>Oceanospirillales</taxon>
        <taxon>Halomonadaceae</taxon>
        <taxon>Modicisalibacter</taxon>
    </lineage>
</organism>
<dbReference type="PANTHER" id="PTHR30136:SF24">
    <property type="entry name" value="HTH-TYPE TRANSCRIPTIONAL REPRESSOR ALLR"/>
    <property type="match status" value="1"/>
</dbReference>
<evidence type="ECO:0000259" key="7">
    <source>
        <dbReference type="PROSITE" id="PS51078"/>
    </source>
</evidence>
<dbReference type="SMART" id="SM00346">
    <property type="entry name" value="HTH_ICLR"/>
    <property type="match status" value="1"/>
</dbReference>
<feature type="domain" description="HTH iclR-type" evidence="6">
    <location>
        <begin position="6"/>
        <end position="68"/>
    </location>
</feature>
<dbReference type="GO" id="GO:0003677">
    <property type="term" value="F:DNA binding"/>
    <property type="evidence" value="ECO:0007669"/>
    <property type="project" value="UniProtKB-KW"/>
</dbReference>
<dbReference type="GO" id="GO:0045892">
    <property type="term" value="P:negative regulation of DNA-templated transcription"/>
    <property type="evidence" value="ECO:0007669"/>
    <property type="project" value="TreeGrafter"/>
</dbReference>
<dbReference type="PANTHER" id="PTHR30136">
    <property type="entry name" value="HELIX-TURN-HELIX TRANSCRIPTIONAL REGULATOR, ICLR FAMILY"/>
    <property type="match status" value="1"/>
</dbReference>
<protein>
    <recommendedName>
        <fullName evidence="4">HTH-type transcriptional repressor AllR</fullName>
    </recommendedName>
    <alternativeName>
        <fullName evidence="5">Negative regulator of allantoin and glyoxylate utilization operons</fullName>
    </alternativeName>
</protein>
<sequence length="252" mass="28110">MSLSTNSTLLRAIAIMEEVVRAEGGVTAAEIGKRLDIPKPTAHRLLGQLEQEGLIKRELDGRHLAPGPRMKQLAFGILANPSVSASLRAVLQRLAEQVGETCNLSVRSEHEVIYFDRVETNWPVRVQLVPGSRLPLHCTASGKLFLALMPREQRRTLIASLALKPHTPHTATTPEQLEERLKLIERERISTDNEEFIEGMVAVAVPVYDRANHVLASLAIHAPSMRQPIEQLLKQVPLMREATRELESILEE</sequence>
<dbReference type="RefSeq" id="WP_072819808.1">
    <property type="nucleotide sequence ID" value="NZ_FQUJ01000003.1"/>
</dbReference>
<dbReference type="AlphaFoldDB" id="A0A1M4UQ11"/>